<name>A0A1Q3A0R3_ZYGRO</name>
<protein>
    <submittedName>
        <fullName evidence="1">Uncharacterized protein</fullName>
    </submittedName>
</protein>
<gene>
    <name evidence="2" type="ORF">ZYGR_0AK06970</name>
    <name evidence="1" type="ORF">ZYGR_0N06930</name>
</gene>
<comment type="caution">
    <text evidence="1">The sequence shown here is derived from an EMBL/GenBank/DDBJ whole genome shotgun (WGS) entry which is preliminary data.</text>
</comment>
<organism evidence="1 3">
    <name type="scientific">Zygosaccharomyces rouxii</name>
    <dbReference type="NCBI Taxonomy" id="4956"/>
    <lineage>
        <taxon>Eukaryota</taxon>
        <taxon>Fungi</taxon>
        <taxon>Dikarya</taxon>
        <taxon>Ascomycota</taxon>
        <taxon>Saccharomycotina</taxon>
        <taxon>Saccharomycetes</taxon>
        <taxon>Saccharomycetales</taxon>
        <taxon>Saccharomycetaceae</taxon>
        <taxon>Zygosaccharomyces</taxon>
    </lineage>
</organism>
<reference evidence="1 3" key="1">
    <citation type="submission" date="2016-08" db="EMBL/GenBank/DDBJ databases">
        <title>Draft genome sequence of allopolyploid Zygosaccharomyces rouxii.</title>
        <authorList>
            <person name="Watanabe J."/>
            <person name="Uehara K."/>
            <person name="Mogi Y."/>
            <person name="Tsukioka Y."/>
        </authorList>
    </citation>
    <scope>NUCLEOTIDE SEQUENCE [LARGE SCALE GENOMIC DNA]</scope>
    <source>
        <strain evidence="1 3">NBRC 110957</strain>
    </source>
</reference>
<sequence>MLMISSGEPLFMFRPFSYCLDTYQSAVSKVQRQAAEEYIRGGVFPNVSFFLPTTQHGRRLDYLIKFRNPQLWGKLQDVIQPPIQLPVGGNIDGIVPQELSHLKLNRSLLMHLESVYQYQNDKSLKGNIDIQKSFGDDVSDSDVLRWFWPNYKLLAIILSLKKDPGDILRLFQCFQMFLISFSCFHCKQSNFLTDVMIIKFVKSELVTIRERPPKSTAKFVPLGSTFHESFQLNRMCTLHFDTVRQVLELQSKIEQSSLVCVAFGKICLVLESLVHVLLAHRDSSKASHSTASTANSAFRNRYLNRSRNMSHKYTNELFAALKKGVGSNQEKTHSLRLIVMELLTLIDKVHWPHHHPKPTEAQTDRLNVQSTILVTGDLDLIAKFRLCHWPDWSVHLEHK</sequence>
<dbReference type="eggNOG" id="ENOG502S67C">
    <property type="taxonomic scope" value="Eukaryota"/>
</dbReference>
<evidence type="ECO:0000313" key="3">
    <source>
        <dbReference type="Proteomes" id="UP000187013"/>
    </source>
</evidence>
<dbReference type="EMBL" id="BDGX01000014">
    <property type="protein sequence ID" value="GAV49286.1"/>
    <property type="molecule type" value="Genomic_DNA"/>
</dbReference>
<proteinExistence type="predicted"/>
<dbReference type="OMA" id="YRKFIQC"/>
<accession>A0A1Q3A0R3</accession>
<dbReference type="Proteomes" id="UP000187013">
    <property type="component" value="Unassembled WGS sequence"/>
</dbReference>
<evidence type="ECO:0000313" key="2">
    <source>
        <dbReference type="EMBL" id="GAV54195.1"/>
    </source>
</evidence>
<dbReference type="EMBL" id="BDGX01000037">
    <property type="protein sequence ID" value="GAV54195.1"/>
    <property type="molecule type" value="Genomic_DNA"/>
</dbReference>
<dbReference type="AlphaFoldDB" id="A0A1Q3A0R3"/>
<dbReference type="OrthoDB" id="4055114at2759"/>
<evidence type="ECO:0000313" key="1">
    <source>
        <dbReference type="EMBL" id="GAV49286.1"/>
    </source>
</evidence>